<dbReference type="NCBIfam" id="NF002018">
    <property type="entry name" value="PRK00823.1-3"/>
    <property type="match status" value="1"/>
</dbReference>
<evidence type="ECO:0000256" key="2">
    <source>
        <dbReference type="ARBA" id="ARBA00006472"/>
    </source>
</evidence>
<dbReference type="GO" id="GO:0006729">
    <property type="term" value="P:tetrahydrobiopterin biosynthetic process"/>
    <property type="evidence" value="ECO:0007669"/>
    <property type="project" value="InterPro"/>
</dbReference>
<dbReference type="InterPro" id="IPR036428">
    <property type="entry name" value="PCD_sf"/>
</dbReference>
<evidence type="ECO:0000313" key="5">
    <source>
        <dbReference type="EMBL" id="NVO22348.1"/>
    </source>
</evidence>
<organism evidence="5 6">
    <name type="scientific">Donghicola mangrovi</name>
    <dbReference type="NCBI Taxonomy" id="2729614"/>
    <lineage>
        <taxon>Bacteria</taxon>
        <taxon>Pseudomonadati</taxon>
        <taxon>Pseudomonadota</taxon>
        <taxon>Alphaproteobacteria</taxon>
        <taxon>Rhodobacterales</taxon>
        <taxon>Roseobacteraceae</taxon>
        <taxon>Donghicola</taxon>
    </lineage>
</organism>
<dbReference type="PANTHER" id="PTHR12599">
    <property type="entry name" value="PTERIN-4-ALPHA-CARBINOLAMINE DEHYDRATASE"/>
    <property type="match status" value="1"/>
</dbReference>
<evidence type="ECO:0000313" key="6">
    <source>
        <dbReference type="Proteomes" id="UP000592216"/>
    </source>
</evidence>
<dbReference type="EMBL" id="JABCJE010000001">
    <property type="protein sequence ID" value="NVO22348.1"/>
    <property type="molecule type" value="Genomic_DNA"/>
</dbReference>
<accession>A0A850Q5K3</accession>
<dbReference type="Pfam" id="PF01329">
    <property type="entry name" value="Pterin_4a"/>
    <property type="match status" value="1"/>
</dbReference>
<proteinExistence type="inferred from homology"/>
<dbReference type="EC" id="4.2.1.96" evidence="4"/>
<dbReference type="Proteomes" id="UP000592216">
    <property type="component" value="Unassembled WGS sequence"/>
</dbReference>
<keyword evidence="3 4" id="KW-0456">Lyase</keyword>
<evidence type="ECO:0000256" key="3">
    <source>
        <dbReference type="ARBA" id="ARBA00023239"/>
    </source>
</evidence>
<dbReference type="RefSeq" id="WP_177156624.1">
    <property type="nucleotide sequence ID" value="NZ_JABCJE010000001.1"/>
</dbReference>
<dbReference type="AlphaFoldDB" id="A0A850Q5K3"/>
<evidence type="ECO:0000256" key="4">
    <source>
        <dbReference type="HAMAP-Rule" id="MF_00434"/>
    </source>
</evidence>
<dbReference type="SUPFAM" id="SSF55248">
    <property type="entry name" value="PCD-like"/>
    <property type="match status" value="1"/>
</dbReference>
<dbReference type="CDD" id="cd00914">
    <property type="entry name" value="PCD_DCoH_subfamily_b"/>
    <property type="match status" value="1"/>
</dbReference>
<sequence>MTDLLTAEELDTAMAELAPLGWTVAEDGKALSRQFKFADFPTALGWMVRMGVHAEKLNHHPDWTNVYNRVDVRLSTHDAGGLTALDVKLARKMSA</sequence>
<dbReference type="PANTHER" id="PTHR12599:SF0">
    <property type="entry name" value="PTERIN-4-ALPHA-CARBINOLAMINE DEHYDRATASE"/>
    <property type="match status" value="1"/>
</dbReference>
<dbReference type="Gene3D" id="3.30.1360.20">
    <property type="entry name" value="Transcriptional coactivator/pterin dehydratase"/>
    <property type="match status" value="1"/>
</dbReference>
<reference evidence="5 6" key="1">
    <citation type="submission" date="2020-04" db="EMBL/GenBank/DDBJ databases">
        <title>Donghicola sp., a member of the Rhodobacteraceae family isolated from mangrove forest in Thailand.</title>
        <authorList>
            <person name="Charoenyingcharoen P."/>
            <person name="Yukphan P."/>
        </authorList>
    </citation>
    <scope>NUCLEOTIDE SEQUENCE [LARGE SCALE GENOMIC DNA]</scope>
    <source>
        <strain evidence="5 6">B5-SW-15</strain>
    </source>
</reference>
<gene>
    <name evidence="5" type="ORF">HJ536_03180</name>
</gene>
<dbReference type="InterPro" id="IPR001533">
    <property type="entry name" value="Pterin_deHydtase"/>
</dbReference>
<dbReference type="NCBIfam" id="NF002017">
    <property type="entry name" value="PRK00823.1-2"/>
    <property type="match status" value="1"/>
</dbReference>
<comment type="catalytic activity">
    <reaction evidence="1 4">
        <text>(4aS,6R)-4a-hydroxy-L-erythro-5,6,7,8-tetrahydrobiopterin = (6R)-L-erythro-6,7-dihydrobiopterin + H2O</text>
        <dbReference type="Rhea" id="RHEA:11920"/>
        <dbReference type="ChEBI" id="CHEBI:15377"/>
        <dbReference type="ChEBI" id="CHEBI:15642"/>
        <dbReference type="ChEBI" id="CHEBI:43120"/>
        <dbReference type="EC" id="4.2.1.96"/>
    </reaction>
</comment>
<comment type="caution">
    <text evidence="5">The sequence shown here is derived from an EMBL/GenBank/DDBJ whole genome shotgun (WGS) entry which is preliminary data.</text>
</comment>
<protein>
    <recommendedName>
        <fullName evidence="4">Putative pterin-4-alpha-carbinolamine dehydratase</fullName>
        <shortName evidence="4">PHS</shortName>
        <ecNumber evidence="4">4.2.1.96</ecNumber>
    </recommendedName>
    <alternativeName>
        <fullName evidence="4">4-alpha-hydroxy-tetrahydropterin dehydratase</fullName>
    </alternativeName>
    <alternativeName>
        <fullName evidence="4">Pterin carbinolamine dehydratase</fullName>
        <shortName evidence="4">PCD</shortName>
    </alternativeName>
</protein>
<comment type="similarity">
    <text evidence="2 4">Belongs to the pterin-4-alpha-carbinolamine dehydratase family.</text>
</comment>
<evidence type="ECO:0000256" key="1">
    <source>
        <dbReference type="ARBA" id="ARBA00001554"/>
    </source>
</evidence>
<dbReference type="HAMAP" id="MF_00434">
    <property type="entry name" value="Pterin_4_alpha"/>
    <property type="match status" value="1"/>
</dbReference>
<name>A0A850Q5K3_9RHOB</name>
<dbReference type="GO" id="GO:0008124">
    <property type="term" value="F:4-alpha-hydroxytetrahydrobiopterin dehydratase activity"/>
    <property type="evidence" value="ECO:0007669"/>
    <property type="project" value="UniProtKB-UniRule"/>
</dbReference>